<dbReference type="AlphaFoldDB" id="A0A6B0UTX0"/>
<evidence type="ECO:0000256" key="12">
    <source>
        <dbReference type="ARBA" id="ARBA00042730"/>
    </source>
</evidence>
<dbReference type="SUPFAM" id="SSF55331">
    <property type="entry name" value="Tautomerase/MIF"/>
    <property type="match status" value="2"/>
</dbReference>
<evidence type="ECO:0000256" key="10">
    <source>
        <dbReference type="ARBA" id="ARBA00041631"/>
    </source>
</evidence>
<comment type="similarity">
    <text evidence="2">Belongs to the MIF family.</text>
</comment>
<dbReference type="Pfam" id="PF01187">
    <property type="entry name" value="MIF"/>
    <property type="match status" value="2"/>
</dbReference>
<dbReference type="EMBL" id="GIFC01010888">
    <property type="protein sequence ID" value="MXU92971.1"/>
    <property type="molecule type" value="Transcribed_RNA"/>
</dbReference>
<comment type="catalytic activity">
    <reaction evidence="7">
        <text>L-dopachrome = 5,6-dihydroxyindole-2-carboxylate</text>
        <dbReference type="Rhea" id="RHEA:13041"/>
        <dbReference type="ChEBI" id="CHEBI:16875"/>
        <dbReference type="ChEBI" id="CHEBI:57509"/>
        <dbReference type="EC" id="5.3.3.12"/>
    </reaction>
</comment>
<comment type="catalytic activity">
    <reaction evidence="6">
        <text>3-phenylpyruvate = enol-phenylpyruvate</text>
        <dbReference type="Rhea" id="RHEA:17097"/>
        <dbReference type="ChEBI" id="CHEBI:16815"/>
        <dbReference type="ChEBI" id="CHEBI:18005"/>
        <dbReference type="EC" id="5.3.2.1"/>
    </reaction>
</comment>
<evidence type="ECO:0000256" key="7">
    <source>
        <dbReference type="ARBA" id="ARBA00036823"/>
    </source>
</evidence>
<name>A0A6B0UTX0_IXORI</name>
<evidence type="ECO:0000256" key="4">
    <source>
        <dbReference type="ARBA" id="ARBA00022525"/>
    </source>
</evidence>
<dbReference type="EC" id="5.3.3.12" evidence="8"/>
<dbReference type="GO" id="GO:0005615">
    <property type="term" value="C:extracellular space"/>
    <property type="evidence" value="ECO:0007669"/>
    <property type="project" value="UniProtKB-KW"/>
</dbReference>
<evidence type="ECO:0000256" key="6">
    <source>
        <dbReference type="ARBA" id="ARBA00036735"/>
    </source>
</evidence>
<sequence>MPTFTINTNIPAGKVPDDFLQTTAELVARSLGKPLSKQYMQAHWTAGCKSGSGALLYPNFRYVVVHISTDQKMSFGGSTEPCAIANLYSIGCLGDAENKKHSAALFKHVQKTLGIKGDRMYINFFDMPATDVGYNGKTFG</sequence>
<dbReference type="InterPro" id="IPR014347">
    <property type="entry name" value="Tautomerase/MIF_sf"/>
</dbReference>
<reference evidence="13" key="1">
    <citation type="submission" date="2019-12" db="EMBL/GenBank/DDBJ databases">
        <title>An insight into the sialome of adult female Ixodes ricinus ticks feeding for 6 days.</title>
        <authorList>
            <person name="Perner J."/>
            <person name="Ribeiro J.M.C."/>
        </authorList>
    </citation>
    <scope>NUCLEOTIDE SEQUENCE</scope>
    <source>
        <strain evidence="13">Semi-engorged</strain>
        <tissue evidence="13">Salivary glands</tissue>
    </source>
</reference>
<dbReference type="PROSITE" id="PS01158">
    <property type="entry name" value="MIF"/>
    <property type="match status" value="1"/>
</dbReference>
<dbReference type="InterPro" id="IPR019829">
    <property type="entry name" value="Macrophage_inhib_fac_CS"/>
</dbReference>
<organism evidence="13">
    <name type="scientific">Ixodes ricinus</name>
    <name type="common">Common tick</name>
    <name type="synonym">Acarus ricinus</name>
    <dbReference type="NCBI Taxonomy" id="34613"/>
    <lineage>
        <taxon>Eukaryota</taxon>
        <taxon>Metazoa</taxon>
        <taxon>Ecdysozoa</taxon>
        <taxon>Arthropoda</taxon>
        <taxon>Chelicerata</taxon>
        <taxon>Arachnida</taxon>
        <taxon>Acari</taxon>
        <taxon>Parasitiformes</taxon>
        <taxon>Ixodida</taxon>
        <taxon>Ixodoidea</taxon>
        <taxon>Ixodidae</taxon>
        <taxon>Ixodinae</taxon>
        <taxon>Ixodes</taxon>
    </lineage>
</organism>
<evidence type="ECO:0000256" key="2">
    <source>
        <dbReference type="ARBA" id="ARBA00005851"/>
    </source>
</evidence>
<comment type="subcellular location">
    <subcellularLocation>
        <location evidence="1">Secreted</location>
    </subcellularLocation>
</comment>
<dbReference type="InterPro" id="IPR001398">
    <property type="entry name" value="Macrophage_inhib_fac"/>
</dbReference>
<proteinExistence type="inferred from homology"/>
<evidence type="ECO:0000256" key="9">
    <source>
        <dbReference type="ARBA" id="ARBA00039086"/>
    </source>
</evidence>
<keyword evidence="5" id="KW-0413">Isomerase</keyword>
<evidence type="ECO:0000256" key="1">
    <source>
        <dbReference type="ARBA" id="ARBA00004613"/>
    </source>
</evidence>
<evidence type="ECO:0000256" key="11">
    <source>
        <dbReference type="ARBA" id="ARBA00041912"/>
    </source>
</evidence>
<dbReference type="PANTHER" id="PTHR11954">
    <property type="entry name" value="D-DOPACHROME DECARBOXYLASE"/>
    <property type="match status" value="1"/>
</dbReference>
<protein>
    <recommendedName>
        <fullName evidence="12">L-dopachrome isomerase</fullName>
        <ecNumber evidence="9">5.3.2.1</ecNumber>
        <ecNumber evidence="8">5.3.3.12</ecNumber>
    </recommendedName>
    <alternativeName>
        <fullName evidence="10">L-dopachrome tautomerase</fullName>
    </alternativeName>
    <alternativeName>
        <fullName evidence="11">Phenylpyruvate tautomerase</fullName>
    </alternativeName>
</protein>
<evidence type="ECO:0000256" key="5">
    <source>
        <dbReference type="ARBA" id="ARBA00023235"/>
    </source>
</evidence>
<evidence type="ECO:0000313" key="13">
    <source>
        <dbReference type="EMBL" id="MXU92971.1"/>
    </source>
</evidence>
<keyword evidence="4" id="KW-0964">Secreted</keyword>
<dbReference type="GO" id="GO:0004167">
    <property type="term" value="F:dopachrome isomerase activity"/>
    <property type="evidence" value="ECO:0007669"/>
    <property type="project" value="UniProtKB-EC"/>
</dbReference>
<dbReference type="GO" id="GO:0005125">
    <property type="term" value="F:cytokine activity"/>
    <property type="evidence" value="ECO:0007669"/>
    <property type="project" value="UniProtKB-KW"/>
</dbReference>
<evidence type="ECO:0000256" key="3">
    <source>
        <dbReference type="ARBA" id="ARBA00022514"/>
    </source>
</evidence>
<dbReference type="EC" id="5.3.2.1" evidence="9"/>
<dbReference type="GO" id="GO:0050178">
    <property type="term" value="F:phenylpyruvate tautomerase activity"/>
    <property type="evidence" value="ECO:0007669"/>
    <property type="project" value="UniProtKB-EC"/>
</dbReference>
<dbReference type="Gene3D" id="3.30.429.10">
    <property type="entry name" value="Macrophage Migration Inhibitory Factor"/>
    <property type="match status" value="1"/>
</dbReference>
<evidence type="ECO:0000256" key="8">
    <source>
        <dbReference type="ARBA" id="ARBA00038932"/>
    </source>
</evidence>
<keyword evidence="3" id="KW-0202">Cytokine</keyword>
<dbReference type="PANTHER" id="PTHR11954:SF6">
    <property type="entry name" value="MACROPHAGE MIGRATION INHIBITORY FACTOR"/>
    <property type="match status" value="1"/>
</dbReference>
<accession>A0A6B0UTX0</accession>